<dbReference type="OrthoDB" id="40747at10239"/>
<name>A0A127AWP6_9CAUD</name>
<dbReference type="GeneID" id="29125382"/>
<sequence length="70" mass="9065">MNWLYLKEDHYIRFFRTKWNSPISFKWLRTKSYCTPQWTVQFWCKYVNIYLGRFEIKIYKPKWMRCMLHD</sequence>
<organism evidence="1 2">
    <name type="scientific">Bacillus phage SP-15</name>
    <dbReference type="NCBI Taxonomy" id="1792032"/>
    <lineage>
        <taxon>Viruses</taxon>
        <taxon>Duplodnaviria</taxon>
        <taxon>Heunggongvirae</taxon>
        <taxon>Uroviricota</taxon>
        <taxon>Caudoviricetes</taxon>
        <taxon>Thornevirus</taxon>
        <taxon>Thornevirus SP15</taxon>
    </lineage>
</organism>
<accession>A0A127AWP6</accession>
<dbReference type="Proteomes" id="UP000203261">
    <property type="component" value="Segment"/>
</dbReference>
<evidence type="ECO:0000313" key="1">
    <source>
        <dbReference type="EMBL" id="AMM45013.1"/>
    </source>
</evidence>
<keyword evidence="2" id="KW-1185">Reference proteome</keyword>
<protein>
    <submittedName>
        <fullName evidence="1">Uncharacterized protein</fullName>
    </submittedName>
</protein>
<evidence type="ECO:0000313" key="2">
    <source>
        <dbReference type="Proteomes" id="UP000203261"/>
    </source>
</evidence>
<dbReference type="KEGG" id="vg:29125382"/>
<gene>
    <name evidence="1" type="ORF">SP15_213</name>
</gene>
<dbReference type="EMBL" id="KT624200">
    <property type="protein sequence ID" value="AMM45013.1"/>
    <property type="molecule type" value="Genomic_DNA"/>
</dbReference>
<dbReference type="RefSeq" id="YP_009302602.1">
    <property type="nucleotide sequence ID" value="NC_031245.1"/>
</dbReference>
<reference evidence="1 2" key="1">
    <citation type="submission" date="2015-08" db="EMBL/GenBank/DDBJ databases">
        <authorList>
            <person name="Babu N.S."/>
            <person name="Beckwith C.J."/>
            <person name="Beseler K.G."/>
            <person name="Brison A."/>
            <person name="Carone J.V."/>
            <person name="Caskin T.P."/>
            <person name="Diamond M."/>
            <person name="Durham M.E."/>
            <person name="Foxe J.M."/>
            <person name="Go M."/>
            <person name="Henderson B.A."/>
            <person name="Jones I.B."/>
            <person name="McGettigan J.A."/>
            <person name="Micheletti S.J."/>
            <person name="Nasrallah M.E."/>
            <person name="Ortiz D."/>
            <person name="Piller C.R."/>
            <person name="Privatt S.R."/>
            <person name="Schneider S.L."/>
            <person name="Sharp S."/>
            <person name="Smith T.C."/>
            <person name="Stanton J.D."/>
            <person name="Ullery H.E."/>
            <person name="Wilson R.J."/>
            <person name="Serrano M.G."/>
            <person name="Buck G."/>
            <person name="Lee V."/>
            <person name="Wang Y."/>
            <person name="Carvalho R."/>
            <person name="Voegtly L."/>
            <person name="Shi R."/>
            <person name="Duckworth R."/>
            <person name="Johnson A."/>
            <person name="Loviza R."/>
            <person name="Walstead R."/>
            <person name="Shah Z."/>
            <person name="Kiflezghi M."/>
            <person name="Wade K."/>
            <person name="Ball S.L."/>
            <person name="Bradley K.W."/>
            <person name="Asai D.J."/>
            <person name="Bowman C.A."/>
            <person name="Russell D.A."/>
            <person name="Pope W.H."/>
            <person name="Jacobs-Sera D."/>
            <person name="Hendrix R.W."/>
            <person name="Hatfull G.F."/>
        </authorList>
    </citation>
    <scope>NUCLEOTIDE SEQUENCE [LARGE SCALE GENOMIC DNA]</scope>
</reference>
<proteinExistence type="predicted"/>